<evidence type="ECO:0000313" key="10">
    <source>
        <dbReference type="Proteomes" id="UP000799421"/>
    </source>
</evidence>
<evidence type="ECO:0000256" key="5">
    <source>
        <dbReference type="ARBA" id="ARBA00022964"/>
    </source>
</evidence>
<dbReference type="GO" id="GO:0019805">
    <property type="term" value="P:quinolinate biosynthetic process"/>
    <property type="evidence" value="ECO:0007669"/>
    <property type="project" value="UniProtKB-UniRule"/>
</dbReference>
<dbReference type="UniPathway" id="UPA00253">
    <property type="reaction ID" value="UER00330"/>
</dbReference>
<dbReference type="EMBL" id="MU006012">
    <property type="protein sequence ID" value="KAF2858310.1"/>
    <property type="molecule type" value="Genomic_DNA"/>
</dbReference>
<dbReference type="GO" id="GO:0008198">
    <property type="term" value="F:ferrous iron binding"/>
    <property type="evidence" value="ECO:0007669"/>
    <property type="project" value="UniProtKB-UniRule"/>
</dbReference>
<dbReference type="GO" id="GO:0005737">
    <property type="term" value="C:cytoplasm"/>
    <property type="evidence" value="ECO:0007669"/>
    <property type="project" value="UniProtKB-SubCell"/>
</dbReference>
<dbReference type="Pfam" id="PF06052">
    <property type="entry name" value="3-HAO"/>
    <property type="match status" value="1"/>
</dbReference>
<evidence type="ECO:0000256" key="6">
    <source>
        <dbReference type="ARBA" id="ARBA00023002"/>
    </source>
</evidence>
<gene>
    <name evidence="8" type="primary">BNA1</name>
    <name evidence="9" type="ORF">K470DRAFT_259902</name>
</gene>
<feature type="binding site" evidence="8">
    <location>
        <position position="115"/>
    </location>
    <ligand>
        <name>Fe cation</name>
        <dbReference type="ChEBI" id="CHEBI:24875"/>
        <note>catalytic</note>
    </ligand>
</feature>
<feature type="binding site" evidence="8">
    <location>
        <position position="111"/>
    </location>
    <ligand>
        <name>O2</name>
        <dbReference type="ChEBI" id="CHEBI:15379"/>
    </ligand>
</feature>
<comment type="cofactor">
    <cofactor evidence="1 8">
        <name>Fe(2+)</name>
        <dbReference type="ChEBI" id="CHEBI:29033"/>
    </cofactor>
</comment>
<evidence type="ECO:0000256" key="2">
    <source>
        <dbReference type="ARBA" id="ARBA00002752"/>
    </source>
</evidence>
<evidence type="ECO:0000313" key="9">
    <source>
        <dbReference type="EMBL" id="KAF2858310.1"/>
    </source>
</evidence>
<keyword evidence="6 8" id="KW-0560">Oxidoreductase</keyword>
<evidence type="ECO:0000256" key="7">
    <source>
        <dbReference type="ARBA" id="ARBA00023004"/>
    </source>
</evidence>
<feature type="binding site" evidence="8">
    <location>
        <position position="173"/>
    </location>
    <ligand>
        <name>substrate</name>
    </ligand>
</feature>
<feature type="binding site" evidence="8">
    <location>
        <position position="121"/>
    </location>
    <ligand>
        <name>Fe cation</name>
        <dbReference type="ChEBI" id="CHEBI:24875"/>
        <note>catalytic</note>
    </ligand>
</feature>
<feature type="binding site" evidence="8">
    <location>
        <position position="121"/>
    </location>
    <ligand>
        <name>substrate</name>
    </ligand>
</feature>
<comment type="similarity">
    <text evidence="8">Belongs to the 3-HAO family.</text>
</comment>
<keyword evidence="7 8" id="KW-0408">Iron</keyword>
<dbReference type="GO" id="GO:0043420">
    <property type="term" value="P:anthranilate metabolic process"/>
    <property type="evidence" value="ECO:0007669"/>
    <property type="project" value="UniProtKB-UniRule"/>
</dbReference>
<dbReference type="NCBIfam" id="TIGR03037">
    <property type="entry name" value="anthran_nbaC"/>
    <property type="match status" value="1"/>
</dbReference>
<dbReference type="GO" id="GO:0000334">
    <property type="term" value="F:3-hydroxyanthranilate 3,4-dioxygenase activity"/>
    <property type="evidence" value="ECO:0007669"/>
    <property type="project" value="UniProtKB-UniRule"/>
</dbReference>
<comment type="pathway">
    <text evidence="8">Cofactor biosynthesis; NAD(+) biosynthesis; quinolinate from L-kynurenine: step 3/3.</text>
</comment>
<keyword evidence="8" id="KW-0963">Cytoplasm</keyword>
<dbReference type="InterPro" id="IPR014710">
    <property type="entry name" value="RmlC-like_jellyroll"/>
</dbReference>
<dbReference type="AlphaFoldDB" id="A0A6A7BSW7"/>
<keyword evidence="4 8" id="KW-0479">Metal-binding</keyword>
<evidence type="ECO:0000256" key="8">
    <source>
        <dbReference type="HAMAP-Rule" id="MF_03019"/>
    </source>
</evidence>
<dbReference type="HAMAP" id="MF_00825">
    <property type="entry name" value="3_HAO"/>
    <property type="match status" value="1"/>
</dbReference>
<organism evidence="9 10">
    <name type="scientific">Piedraia hortae CBS 480.64</name>
    <dbReference type="NCBI Taxonomy" id="1314780"/>
    <lineage>
        <taxon>Eukaryota</taxon>
        <taxon>Fungi</taxon>
        <taxon>Dikarya</taxon>
        <taxon>Ascomycota</taxon>
        <taxon>Pezizomycotina</taxon>
        <taxon>Dothideomycetes</taxon>
        <taxon>Dothideomycetidae</taxon>
        <taxon>Capnodiales</taxon>
        <taxon>Piedraiaceae</taxon>
        <taxon>Piedraia</taxon>
    </lineage>
</organism>
<feature type="binding site" evidence="8">
    <location>
        <position position="225"/>
    </location>
    <ligand>
        <name>a divalent metal cation</name>
        <dbReference type="ChEBI" id="CHEBI:60240"/>
    </ligand>
</feature>
<feature type="binding site" evidence="8">
    <location>
        <position position="228"/>
    </location>
    <ligand>
        <name>a divalent metal cation</name>
        <dbReference type="ChEBI" id="CHEBI:60240"/>
    </ligand>
</feature>
<protein>
    <recommendedName>
        <fullName evidence="8">3-hydroxyanthranilate 3,4-dioxygenase</fullName>
        <ecNumber evidence="8">1.13.11.6</ecNumber>
    </recommendedName>
    <alternativeName>
        <fullName evidence="8">3-hydroxyanthranilate oxygenase</fullName>
        <shortName evidence="8">3-HAO</shortName>
    </alternativeName>
    <alternativeName>
        <fullName evidence="8">3-hydroxyanthranilic acid dioxygenase</fullName>
        <shortName evidence="8">HAD</shortName>
    </alternativeName>
    <alternativeName>
        <fullName evidence="8">Biosynthesis of nicotinic acid protein 1</fullName>
    </alternativeName>
</protein>
<comment type="subcellular location">
    <subcellularLocation>
        <location evidence="8">Cytoplasm</location>
    </subcellularLocation>
</comment>
<dbReference type="EC" id="1.13.11.6" evidence="8"/>
<dbReference type="PANTHER" id="PTHR15497">
    <property type="entry name" value="3-HYDROXYANTHRANILATE 3,4-DIOXYGENASE"/>
    <property type="match status" value="1"/>
</dbReference>
<feature type="binding site" evidence="8">
    <location>
        <position position="163"/>
    </location>
    <ligand>
        <name>substrate</name>
    </ligand>
</feature>
<comment type="function">
    <text evidence="2 8">Catalyzes the oxidative ring opening of 3-hydroxyanthranilate to 2-amino-3-carboxymuconate semialdehyde, which spontaneously cyclizes to quinolinate.</text>
</comment>
<dbReference type="SUPFAM" id="SSF51182">
    <property type="entry name" value="RmlC-like cupins"/>
    <property type="match status" value="1"/>
</dbReference>
<dbReference type="InterPro" id="IPR011051">
    <property type="entry name" value="RmlC_Cupin_sf"/>
</dbReference>
<keyword evidence="5 8" id="KW-0223">Dioxygenase</keyword>
<feature type="binding site" evidence="8">
    <location>
        <position position="188"/>
    </location>
    <ligand>
        <name>a divalent metal cation</name>
        <dbReference type="ChEBI" id="CHEBI:60240"/>
    </ligand>
</feature>
<sequence length="248" mass="28664">MNGQDEEWVGECMYNQVSLLIDYPPWPSAPSGAISLPVKNCTSQHDQIMYQFTRRTLPKLTKPRFQSTLTSPLNLPQWLKQNSHLLKPPINNAVIHREPLMVQIVGGPNARTDYHINSTPEFFFQWKGRMLLRTMQNSESKDYYINEGEFFLLPGNIPHCPVRFEDTVGVVLELPRPEGSMDRLRWYCPSCRGVVYETEFHCTDLGTQIKYAVEDFTRDEHKRTCQNCGTICSSKPDREAMERMNSGK</sequence>
<feature type="binding site" evidence="8">
    <location>
        <position position="159"/>
    </location>
    <ligand>
        <name>Fe cation</name>
        <dbReference type="ChEBI" id="CHEBI:24875"/>
        <note>catalytic</note>
    </ligand>
</feature>
<dbReference type="Proteomes" id="UP000799421">
    <property type="component" value="Unassembled WGS sequence"/>
</dbReference>
<evidence type="ECO:0000256" key="3">
    <source>
        <dbReference type="ARBA" id="ARBA00022642"/>
    </source>
</evidence>
<feature type="binding site" evidence="8">
    <location>
        <position position="191"/>
    </location>
    <ligand>
        <name>a divalent metal cation</name>
        <dbReference type="ChEBI" id="CHEBI:60240"/>
    </ligand>
</feature>
<evidence type="ECO:0000256" key="4">
    <source>
        <dbReference type="ARBA" id="ARBA00022723"/>
    </source>
</evidence>
<reference evidence="9" key="1">
    <citation type="journal article" date="2020" name="Stud. Mycol.">
        <title>101 Dothideomycetes genomes: a test case for predicting lifestyles and emergence of pathogens.</title>
        <authorList>
            <person name="Haridas S."/>
            <person name="Albert R."/>
            <person name="Binder M."/>
            <person name="Bloem J."/>
            <person name="Labutti K."/>
            <person name="Salamov A."/>
            <person name="Andreopoulos B."/>
            <person name="Baker S."/>
            <person name="Barry K."/>
            <person name="Bills G."/>
            <person name="Bluhm B."/>
            <person name="Cannon C."/>
            <person name="Castanera R."/>
            <person name="Culley D."/>
            <person name="Daum C."/>
            <person name="Ezra D."/>
            <person name="Gonzalez J."/>
            <person name="Henrissat B."/>
            <person name="Kuo A."/>
            <person name="Liang C."/>
            <person name="Lipzen A."/>
            <person name="Lutzoni F."/>
            <person name="Magnuson J."/>
            <person name="Mondo S."/>
            <person name="Nolan M."/>
            <person name="Ohm R."/>
            <person name="Pangilinan J."/>
            <person name="Park H.-J."/>
            <person name="Ramirez L."/>
            <person name="Alfaro M."/>
            <person name="Sun H."/>
            <person name="Tritt A."/>
            <person name="Yoshinaga Y."/>
            <person name="Zwiers L.-H."/>
            <person name="Turgeon B."/>
            <person name="Goodwin S."/>
            <person name="Spatafora J."/>
            <person name="Crous P."/>
            <person name="Grigoriev I."/>
        </authorList>
    </citation>
    <scope>NUCLEOTIDE SEQUENCE</scope>
    <source>
        <strain evidence="9">CBS 480.64</strain>
    </source>
</reference>
<evidence type="ECO:0000256" key="1">
    <source>
        <dbReference type="ARBA" id="ARBA00001954"/>
    </source>
</evidence>
<accession>A0A6A7BSW7</accession>
<dbReference type="GO" id="GO:0006569">
    <property type="term" value="P:L-tryptophan catabolic process"/>
    <property type="evidence" value="ECO:0007669"/>
    <property type="project" value="UniProtKB-UniRule"/>
</dbReference>
<dbReference type="OrthoDB" id="204928at2759"/>
<dbReference type="PANTHER" id="PTHR15497:SF1">
    <property type="entry name" value="3-HYDROXYANTHRANILATE 3,4-DIOXYGENASE"/>
    <property type="match status" value="1"/>
</dbReference>
<dbReference type="Gene3D" id="2.60.120.10">
    <property type="entry name" value="Jelly Rolls"/>
    <property type="match status" value="1"/>
</dbReference>
<name>A0A6A7BSW7_9PEZI</name>
<dbReference type="CDD" id="cd06123">
    <property type="entry name" value="cupin_HAO"/>
    <property type="match status" value="1"/>
</dbReference>
<keyword evidence="3 8" id="KW-0662">Pyridine nucleotide biosynthesis</keyword>
<proteinExistence type="inferred from homology"/>
<comment type="catalytic activity">
    <reaction evidence="8">
        <text>3-hydroxyanthranilate + O2 = (2Z,4Z)-2-amino-3-carboxymuconate 6-semialdehyde</text>
        <dbReference type="Rhea" id="RHEA:17953"/>
        <dbReference type="ChEBI" id="CHEBI:15379"/>
        <dbReference type="ChEBI" id="CHEBI:36559"/>
        <dbReference type="ChEBI" id="CHEBI:77612"/>
        <dbReference type="EC" id="1.13.11.6"/>
    </reaction>
</comment>
<keyword evidence="10" id="KW-1185">Reference proteome</keyword>
<dbReference type="GO" id="GO:0034354">
    <property type="term" value="P:'de novo' NAD+ biosynthetic process from L-tryptophan"/>
    <property type="evidence" value="ECO:0007669"/>
    <property type="project" value="UniProtKB-UniRule"/>
</dbReference>
<dbReference type="InterPro" id="IPR010329">
    <property type="entry name" value="3hydroanth_dOase"/>
</dbReference>